<organism evidence="2 3">
    <name type="scientific">Caenorhabditis japonica</name>
    <dbReference type="NCBI Taxonomy" id="281687"/>
    <lineage>
        <taxon>Eukaryota</taxon>
        <taxon>Metazoa</taxon>
        <taxon>Ecdysozoa</taxon>
        <taxon>Nematoda</taxon>
        <taxon>Chromadorea</taxon>
        <taxon>Rhabditida</taxon>
        <taxon>Rhabditina</taxon>
        <taxon>Rhabditomorpha</taxon>
        <taxon>Rhabditoidea</taxon>
        <taxon>Rhabditidae</taxon>
        <taxon>Peloderinae</taxon>
        <taxon>Caenorhabditis</taxon>
    </lineage>
</organism>
<name>A0A8R1IWN5_CAEJA</name>
<protein>
    <submittedName>
        <fullName evidence="2">Uncharacterized protein</fullName>
    </submittedName>
</protein>
<feature type="transmembrane region" description="Helical" evidence="1">
    <location>
        <begin position="7"/>
        <end position="29"/>
    </location>
</feature>
<dbReference type="AlphaFoldDB" id="A0A8R1IWN5"/>
<sequence length="74" mass="8830">MAEIKNLVLFVYTLLLFILHFYALGHIVHSQYNNEFKYKPIFWYLIIITALQYLDIVFSIFKLTKSNPIAVFVQ</sequence>
<dbReference type="EnsemblMetazoa" id="CJA38554.1">
    <property type="protein sequence ID" value="CJA38554.1"/>
    <property type="gene ID" value="WBGene00214401"/>
</dbReference>
<accession>A0A8R1IWN5</accession>
<keyword evidence="3" id="KW-1185">Reference proteome</keyword>
<keyword evidence="1" id="KW-0812">Transmembrane</keyword>
<reference evidence="3" key="1">
    <citation type="submission" date="2010-08" db="EMBL/GenBank/DDBJ databases">
        <authorList>
            <consortium name="Caenorhabditis japonica Sequencing Consortium"/>
            <person name="Wilson R.K."/>
        </authorList>
    </citation>
    <scope>NUCLEOTIDE SEQUENCE [LARGE SCALE GENOMIC DNA]</scope>
    <source>
        <strain evidence="3">DF5081</strain>
    </source>
</reference>
<reference evidence="2" key="2">
    <citation type="submission" date="2022-06" db="UniProtKB">
        <authorList>
            <consortium name="EnsemblMetazoa"/>
        </authorList>
    </citation>
    <scope>IDENTIFICATION</scope>
    <source>
        <strain evidence="2">DF5081</strain>
    </source>
</reference>
<keyword evidence="1" id="KW-1133">Transmembrane helix</keyword>
<proteinExistence type="predicted"/>
<evidence type="ECO:0000313" key="3">
    <source>
        <dbReference type="Proteomes" id="UP000005237"/>
    </source>
</evidence>
<dbReference type="Proteomes" id="UP000005237">
    <property type="component" value="Unassembled WGS sequence"/>
</dbReference>
<evidence type="ECO:0000256" key="1">
    <source>
        <dbReference type="SAM" id="Phobius"/>
    </source>
</evidence>
<evidence type="ECO:0000313" key="2">
    <source>
        <dbReference type="EnsemblMetazoa" id="CJA38554.1"/>
    </source>
</evidence>
<feature type="transmembrane region" description="Helical" evidence="1">
    <location>
        <begin position="41"/>
        <end position="61"/>
    </location>
</feature>
<keyword evidence="1" id="KW-0472">Membrane</keyword>